<evidence type="ECO:0000256" key="3">
    <source>
        <dbReference type="ARBA" id="ARBA00023082"/>
    </source>
</evidence>
<keyword evidence="2" id="KW-0805">Transcription regulation</keyword>
<dbReference type="AlphaFoldDB" id="A0A916JNR4"/>
<evidence type="ECO:0000256" key="4">
    <source>
        <dbReference type="ARBA" id="ARBA00023125"/>
    </source>
</evidence>
<dbReference type="SUPFAM" id="SSF88946">
    <property type="entry name" value="Sigma2 domain of RNA polymerase sigma factors"/>
    <property type="match status" value="1"/>
</dbReference>
<dbReference type="Pfam" id="PF04542">
    <property type="entry name" value="Sigma70_r2"/>
    <property type="match status" value="1"/>
</dbReference>
<keyword evidence="4" id="KW-0238">DNA-binding</keyword>
<keyword evidence="9" id="KW-1185">Reference proteome</keyword>
<dbReference type="InterPro" id="IPR039425">
    <property type="entry name" value="RNA_pol_sigma-70-like"/>
</dbReference>
<gene>
    <name evidence="8" type="ORF">CRYO30217_02441</name>
</gene>
<protein>
    <recommendedName>
        <fullName evidence="10">Sigma-70 family RNA polymerase sigma factor</fullName>
    </recommendedName>
</protein>
<organism evidence="8 9">
    <name type="scientific">Parvicella tangerina</name>
    <dbReference type="NCBI Taxonomy" id="2829795"/>
    <lineage>
        <taxon>Bacteria</taxon>
        <taxon>Pseudomonadati</taxon>
        <taxon>Bacteroidota</taxon>
        <taxon>Flavobacteriia</taxon>
        <taxon>Flavobacteriales</taxon>
        <taxon>Parvicellaceae</taxon>
        <taxon>Parvicella</taxon>
    </lineage>
</organism>
<name>A0A916JNR4_9FLAO</name>
<feature type="domain" description="RNA polymerase sigma-70 region 2" evidence="6">
    <location>
        <begin position="31"/>
        <end position="96"/>
    </location>
</feature>
<dbReference type="InterPro" id="IPR013325">
    <property type="entry name" value="RNA_pol_sigma_r2"/>
</dbReference>
<evidence type="ECO:0000256" key="5">
    <source>
        <dbReference type="ARBA" id="ARBA00023163"/>
    </source>
</evidence>
<keyword evidence="3" id="KW-0731">Sigma factor</keyword>
<dbReference type="InterPro" id="IPR007627">
    <property type="entry name" value="RNA_pol_sigma70_r2"/>
</dbReference>
<evidence type="ECO:0000259" key="7">
    <source>
        <dbReference type="Pfam" id="PF08281"/>
    </source>
</evidence>
<sequence>MIFRKKNSDYSDQDLVYKYQKTQHAKYIGMLFDRYGAMTYGLCLKYFKNEADSQDATVKIFEKILEDLKRMKVTHFKSWLYRVTQNHCLMELRKKKPQSTAIHEIEYSLEEDVSPGKYHEREIRLSALDKALHDLKPDQKKCVMLFYINELSYKEVAEKTGFSLKEVKSHIQNGKRNLRILLEKNQEFNSLTNENVA</sequence>
<reference evidence="8" key="1">
    <citation type="submission" date="2021-04" db="EMBL/GenBank/DDBJ databases">
        <authorList>
            <person name="Rodrigo-Torres L."/>
            <person name="Arahal R. D."/>
            <person name="Lucena T."/>
        </authorList>
    </citation>
    <scope>NUCLEOTIDE SEQUENCE</scope>
    <source>
        <strain evidence="8">AS29M-1</strain>
    </source>
</reference>
<dbReference type="PANTHER" id="PTHR43133">
    <property type="entry name" value="RNA POLYMERASE ECF-TYPE SIGMA FACTO"/>
    <property type="match status" value="1"/>
</dbReference>
<dbReference type="GO" id="GO:0006352">
    <property type="term" value="P:DNA-templated transcription initiation"/>
    <property type="evidence" value="ECO:0007669"/>
    <property type="project" value="InterPro"/>
</dbReference>
<evidence type="ECO:0000313" key="8">
    <source>
        <dbReference type="EMBL" id="CAG5084345.1"/>
    </source>
</evidence>
<dbReference type="InterPro" id="IPR013249">
    <property type="entry name" value="RNA_pol_sigma70_r4_t2"/>
</dbReference>
<comment type="similarity">
    <text evidence="1">Belongs to the sigma-70 factor family. ECF subfamily.</text>
</comment>
<dbReference type="InterPro" id="IPR013324">
    <property type="entry name" value="RNA_pol_sigma_r3/r4-like"/>
</dbReference>
<evidence type="ECO:0000256" key="1">
    <source>
        <dbReference type="ARBA" id="ARBA00010641"/>
    </source>
</evidence>
<proteinExistence type="inferred from homology"/>
<dbReference type="InterPro" id="IPR014284">
    <property type="entry name" value="RNA_pol_sigma-70_dom"/>
</dbReference>
<dbReference type="Gene3D" id="1.10.1740.10">
    <property type="match status" value="1"/>
</dbReference>
<dbReference type="PANTHER" id="PTHR43133:SF8">
    <property type="entry name" value="RNA POLYMERASE SIGMA FACTOR HI_1459-RELATED"/>
    <property type="match status" value="1"/>
</dbReference>
<accession>A0A916JNR4</accession>
<dbReference type="NCBIfam" id="TIGR02937">
    <property type="entry name" value="sigma70-ECF"/>
    <property type="match status" value="1"/>
</dbReference>
<dbReference type="SUPFAM" id="SSF88659">
    <property type="entry name" value="Sigma3 and sigma4 domains of RNA polymerase sigma factors"/>
    <property type="match status" value="1"/>
</dbReference>
<evidence type="ECO:0000313" key="9">
    <source>
        <dbReference type="Proteomes" id="UP000683507"/>
    </source>
</evidence>
<dbReference type="Gene3D" id="1.10.10.10">
    <property type="entry name" value="Winged helix-like DNA-binding domain superfamily/Winged helix DNA-binding domain"/>
    <property type="match status" value="1"/>
</dbReference>
<evidence type="ECO:0000259" key="6">
    <source>
        <dbReference type="Pfam" id="PF04542"/>
    </source>
</evidence>
<dbReference type="RefSeq" id="WP_258542671.1">
    <property type="nucleotide sequence ID" value="NZ_OU015584.1"/>
</dbReference>
<dbReference type="Pfam" id="PF08281">
    <property type="entry name" value="Sigma70_r4_2"/>
    <property type="match status" value="1"/>
</dbReference>
<dbReference type="EMBL" id="OU015584">
    <property type="protein sequence ID" value="CAG5084345.1"/>
    <property type="molecule type" value="Genomic_DNA"/>
</dbReference>
<dbReference type="KEGG" id="ptan:CRYO30217_02441"/>
<evidence type="ECO:0000256" key="2">
    <source>
        <dbReference type="ARBA" id="ARBA00023015"/>
    </source>
</evidence>
<dbReference type="InterPro" id="IPR036388">
    <property type="entry name" value="WH-like_DNA-bd_sf"/>
</dbReference>
<dbReference type="GO" id="GO:0003677">
    <property type="term" value="F:DNA binding"/>
    <property type="evidence" value="ECO:0007669"/>
    <property type="project" value="UniProtKB-KW"/>
</dbReference>
<dbReference type="CDD" id="cd06171">
    <property type="entry name" value="Sigma70_r4"/>
    <property type="match status" value="1"/>
</dbReference>
<dbReference type="Proteomes" id="UP000683507">
    <property type="component" value="Chromosome"/>
</dbReference>
<evidence type="ECO:0008006" key="10">
    <source>
        <dbReference type="Google" id="ProtNLM"/>
    </source>
</evidence>
<feature type="domain" description="RNA polymerase sigma factor 70 region 4 type 2" evidence="7">
    <location>
        <begin position="127"/>
        <end position="178"/>
    </location>
</feature>
<keyword evidence="5" id="KW-0804">Transcription</keyword>
<dbReference type="GO" id="GO:0016987">
    <property type="term" value="F:sigma factor activity"/>
    <property type="evidence" value="ECO:0007669"/>
    <property type="project" value="UniProtKB-KW"/>
</dbReference>